<evidence type="ECO:0000313" key="3">
    <source>
        <dbReference type="Proteomes" id="UP000266649"/>
    </source>
</evidence>
<keyword evidence="1" id="KW-0732">Signal</keyword>
<dbReference type="AlphaFoldDB" id="A0A398BN74"/>
<accession>A0A398BN74</accession>
<feature type="chain" id="PRO_5017236397" evidence="1">
    <location>
        <begin position="22"/>
        <end position="91"/>
    </location>
</feature>
<comment type="caution">
    <text evidence="2">The sequence shown here is derived from an EMBL/GenBank/DDBJ whole genome shotgun (WGS) entry which is preliminary data.</text>
</comment>
<dbReference type="Proteomes" id="UP000266649">
    <property type="component" value="Unassembled WGS sequence"/>
</dbReference>
<feature type="signal peptide" evidence="1">
    <location>
        <begin position="1"/>
        <end position="21"/>
    </location>
</feature>
<gene>
    <name evidence="2" type="ORF">D2N39_11535</name>
</gene>
<organism evidence="2 3">
    <name type="scientific">Gemmobacter lutimaris</name>
    <dbReference type="NCBI Taxonomy" id="2306023"/>
    <lineage>
        <taxon>Bacteria</taxon>
        <taxon>Pseudomonadati</taxon>
        <taxon>Pseudomonadota</taxon>
        <taxon>Alphaproteobacteria</taxon>
        <taxon>Rhodobacterales</taxon>
        <taxon>Paracoccaceae</taxon>
        <taxon>Gemmobacter</taxon>
    </lineage>
</organism>
<evidence type="ECO:0000313" key="2">
    <source>
        <dbReference type="EMBL" id="RID91862.1"/>
    </source>
</evidence>
<protein>
    <submittedName>
        <fullName evidence="2">Uncharacterized protein</fullName>
    </submittedName>
</protein>
<reference evidence="2 3" key="1">
    <citation type="submission" date="2018-09" db="EMBL/GenBank/DDBJ databases">
        <title>Gemmobacter lutimaris sp. nov., a marine bacterium isolated from tidal flat.</title>
        <authorList>
            <person name="Lee D.W."/>
            <person name="Yoo Y."/>
            <person name="Kim J.-J."/>
            <person name="Kim B.S."/>
        </authorList>
    </citation>
    <scope>NUCLEOTIDE SEQUENCE [LARGE SCALE GENOMIC DNA]</scope>
    <source>
        <strain evidence="2 3">YJ-T1-11</strain>
    </source>
</reference>
<sequence>MRILNLLSGALAAFASGGAAAQAVPLNAAQRLTMGFFSDDPQGRAVDYKAPHAPRGTPARPRHPRARRFRLDMGNGKAIVFRPRLFRGHRA</sequence>
<dbReference type="RefSeq" id="WP_119134923.1">
    <property type="nucleotide sequence ID" value="NZ_QXXQ01000005.1"/>
</dbReference>
<proteinExistence type="predicted"/>
<evidence type="ECO:0000256" key="1">
    <source>
        <dbReference type="SAM" id="SignalP"/>
    </source>
</evidence>
<dbReference type="EMBL" id="QXXQ01000005">
    <property type="protein sequence ID" value="RID91862.1"/>
    <property type="molecule type" value="Genomic_DNA"/>
</dbReference>
<keyword evidence="3" id="KW-1185">Reference proteome</keyword>
<name>A0A398BN74_9RHOB</name>